<dbReference type="AlphaFoldDB" id="A0A2T5IRV7"/>
<sequence length="41" mass="4612">MVGGYEARESGLLRGREDKKGKKLWKTKGEKDESQAMGWGN</sequence>
<reference evidence="2 3" key="1">
    <citation type="submission" date="2018-04" db="EMBL/GenBank/DDBJ databases">
        <title>Active sludge and wastewater microbial communities from Klosterneuburg, Austria.</title>
        <authorList>
            <person name="Wagner M."/>
        </authorList>
    </citation>
    <scope>NUCLEOTIDE SEQUENCE [LARGE SCALE GENOMIC DNA]</scope>
    <source>
        <strain evidence="2 3">Nm4</strain>
    </source>
</reference>
<feature type="non-terminal residue" evidence="2">
    <location>
        <position position="41"/>
    </location>
</feature>
<accession>A0A2T5IRV7</accession>
<evidence type="ECO:0000313" key="3">
    <source>
        <dbReference type="Proteomes" id="UP000244110"/>
    </source>
</evidence>
<protein>
    <submittedName>
        <fullName evidence="2">Uncharacterized protein</fullName>
    </submittedName>
</protein>
<dbReference type="Proteomes" id="UP000244110">
    <property type="component" value="Unassembled WGS sequence"/>
</dbReference>
<comment type="caution">
    <text evidence="2">The sequence shown here is derived from an EMBL/GenBank/DDBJ whole genome shotgun (WGS) entry which is preliminary data.</text>
</comment>
<feature type="region of interest" description="Disordered" evidence="1">
    <location>
        <begin position="1"/>
        <end position="41"/>
    </location>
</feature>
<name>A0A2T5IRV7_9PROT</name>
<proteinExistence type="predicted"/>
<dbReference type="EMBL" id="QAOL01000009">
    <property type="protein sequence ID" value="PTQ86572.1"/>
    <property type="molecule type" value="Genomic_DNA"/>
</dbReference>
<feature type="compositionally biased region" description="Basic and acidic residues" evidence="1">
    <location>
        <begin position="1"/>
        <end position="20"/>
    </location>
</feature>
<organism evidence="2 3">
    <name type="scientific">Nitrosomonas ureae</name>
    <dbReference type="NCBI Taxonomy" id="44577"/>
    <lineage>
        <taxon>Bacteria</taxon>
        <taxon>Pseudomonadati</taxon>
        <taxon>Pseudomonadota</taxon>
        <taxon>Betaproteobacteria</taxon>
        <taxon>Nitrosomonadales</taxon>
        <taxon>Nitrosomonadaceae</taxon>
        <taxon>Nitrosomonas</taxon>
    </lineage>
</organism>
<gene>
    <name evidence="2" type="ORF">C8R28_10091</name>
</gene>
<evidence type="ECO:0000256" key="1">
    <source>
        <dbReference type="SAM" id="MobiDB-lite"/>
    </source>
</evidence>
<evidence type="ECO:0000313" key="2">
    <source>
        <dbReference type="EMBL" id="PTQ86572.1"/>
    </source>
</evidence>